<comment type="caution">
    <text evidence="1">The sequence shown here is derived from an EMBL/GenBank/DDBJ whole genome shotgun (WGS) entry which is preliminary data.</text>
</comment>
<organism evidence="1 2">
    <name type="scientific">Batillaria attramentaria</name>
    <dbReference type="NCBI Taxonomy" id="370345"/>
    <lineage>
        <taxon>Eukaryota</taxon>
        <taxon>Metazoa</taxon>
        <taxon>Spiralia</taxon>
        <taxon>Lophotrochozoa</taxon>
        <taxon>Mollusca</taxon>
        <taxon>Gastropoda</taxon>
        <taxon>Caenogastropoda</taxon>
        <taxon>Sorbeoconcha</taxon>
        <taxon>Cerithioidea</taxon>
        <taxon>Batillariidae</taxon>
        <taxon>Batillaria</taxon>
    </lineage>
</organism>
<keyword evidence="2" id="KW-1185">Reference proteome</keyword>
<dbReference type="Proteomes" id="UP001519460">
    <property type="component" value="Unassembled WGS sequence"/>
</dbReference>
<gene>
    <name evidence="1" type="ORF">BaRGS_00024820</name>
</gene>
<reference evidence="1 2" key="1">
    <citation type="journal article" date="2023" name="Sci. Data">
        <title>Genome assembly of the Korean intertidal mud-creeper Batillaria attramentaria.</title>
        <authorList>
            <person name="Patra A.K."/>
            <person name="Ho P.T."/>
            <person name="Jun S."/>
            <person name="Lee S.J."/>
            <person name="Kim Y."/>
            <person name="Won Y.J."/>
        </authorList>
    </citation>
    <scope>NUCLEOTIDE SEQUENCE [LARGE SCALE GENOMIC DNA]</scope>
    <source>
        <strain evidence="1">Wonlab-2016</strain>
    </source>
</reference>
<evidence type="ECO:0000313" key="1">
    <source>
        <dbReference type="EMBL" id="KAK7483936.1"/>
    </source>
</evidence>
<sequence>MERLILVEGDFVTAFALTSFNIHLLRLKQNVGYVWSSFPFSSSYYSYLPLQSSSDAKERRVMRRDDAIVTCFPSCCFHDAELIEKRSAGFVRSNPQSALKLHSSIFLPVENGTAIKVRFQGQDS</sequence>
<dbReference type="EMBL" id="JACVVK020000218">
    <property type="protein sequence ID" value="KAK7483936.1"/>
    <property type="molecule type" value="Genomic_DNA"/>
</dbReference>
<protein>
    <submittedName>
        <fullName evidence="1">Uncharacterized protein</fullName>
    </submittedName>
</protein>
<dbReference type="AlphaFoldDB" id="A0ABD0KAD1"/>
<evidence type="ECO:0000313" key="2">
    <source>
        <dbReference type="Proteomes" id="UP001519460"/>
    </source>
</evidence>
<proteinExistence type="predicted"/>
<name>A0ABD0KAD1_9CAEN</name>
<accession>A0ABD0KAD1</accession>